<organism evidence="5 6">
    <name type="scientific">Thermomonospora echinospora</name>
    <dbReference type="NCBI Taxonomy" id="1992"/>
    <lineage>
        <taxon>Bacteria</taxon>
        <taxon>Bacillati</taxon>
        <taxon>Actinomycetota</taxon>
        <taxon>Actinomycetes</taxon>
        <taxon>Streptosporangiales</taxon>
        <taxon>Thermomonosporaceae</taxon>
        <taxon>Thermomonospora</taxon>
    </lineage>
</organism>
<feature type="domain" description="Leucine-binding protein" evidence="4">
    <location>
        <begin position="80"/>
        <end position="394"/>
    </location>
</feature>
<dbReference type="PANTHER" id="PTHR30483">
    <property type="entry name" value="LEUCINE-SPECIFIC-BINDING PROTEIN"/>
    <property type="match status" value="1"/>
</dbReference>
<dbReference type="OrthoDB" id="4365763at2"/>
<evidence type="ECO:0000256" key="1">
    <source>
        <dbReference type="ARBA" id="ARBA00010062"/>
    </source>
</evidence>
<dbReference type="AlphaFoldDB" id="A0A1H6DG83"/>
<feature type="chain" id="PRO_5039167757" evidence="3">
    <location>
        <begin position="20"/>
        <end position="454"/>
    </location>
</feature>
<dbReference type="InterPro" id="IPR028081">
    <property type="entry name" value="Leu-bd"/>
</dbReference>
<dbReference type="InterPro" id="IPR051010">
    <property type="entry name" value="BCAA_transport"/>
</dbReference>
<keyword evidence="6" id="KW-1185">Reference proteome</keyword>
<protein>
    <submittedName>
        <fullName evidence="5">ABC-type branched-chain amino acid transport system, substrate-binding protein</fullName>
    </submittedName>
</protein>
<keyword evidence="2 3" id="KW-0732">Signal</keyword>
<dbReference type="RefSeq" id="WP_103941986.1">
    <property type="nucleotide sequence ID" value="NZ_FNVO01000016.1"/>
</dbReference>
<feature type="signal peptide" evidence="3">
    <location>
        <begin position="1"/>
        <end position="19"/>
    </location>
</feature>
<evidence type="ECO:0000313" key="6">
    <source>
        <dbReference type="Proteomes" id="UP000236723"/>
    </source>
</evidence>
<dbReference type="Gene3D" id="3.40.50.2300">
    <property type="match status" value="2"/>
</dbReference>
<dbReference type="PANTHER" id="PTHR30483:SF6">
    <property type="entry name" value="PERIPLASMIC BINDING PROTEIN OF ABC TRANSPORTER FOR NATURAL AMINO ACIDS"/>
    <property type="match status" value="1"/>
</dbReference>
<evidence type="ECO:0000313" key="5">
    <source>
        <dbReference type="EMBL" id="SEG83695.1"/>
    </source>
</evidence>
<gene>
    <name evidence="5" type="ORF">SAMN04489712_11650</name>
</gene>
<evidence type="ECO:0000259" key="4">
    <source>
        <dbReference type="Pfam" id="PF13458"/>
    </source>
</evidence>
<comment type="similarity">
    <text evidence="1">Belongs to the leucine-binding protein family.</text>
</comment>
<dbReference type="Pfam" id="PF13458">
    <property type="entry name" value="Peripla_BP_6"/>
    <property type="match status" value="1"/>
</dbReference>
<dbReference type="EMBL" id="FNVO01000016">
    <property type="protein sequence ID" value="SEG83695.1"/>
    <property type="molecule type" value="Genomic_DNA"/>
</dbReference>
<evidence type="ECO:0000256" key="3">
    <source>
        <dbReference type="SAM" id="SignalP"/>
    </source>
</evidence>
<accession>A0A1H6DG83</accession>
<dbReference type="InterPro" id="IPR028082">
    <property type="entry name" value="Peripla_BP_I"/>
</dbReference>
<dbReference type="Proteomes" id="UP000236723">
    <property type="component" value="Unassembled WGS sequence"/>
</dbReference>
<evidence type="ECO:0000256" key="2">
    <source>
        <dbReference type="ARBA" id="ARBA00022729"/>
    </source>
</evidence>
<reference evidence="6" key="1">
    <citation type="submission" date="2016-10" db="EMBL/GenBank/DDBJ databases">
        <authorList>
            <person name="Varghese N."/>
            <person name="Submissions S."/>
        </authorList>
    </citation>
    <scope>NUCLEOTIDE SEQUENCE [LARGE SCALE GENOMIC DNA]</scope>
    <source>
        <strain evidence="6">DSM 43163</strain>
    </source>
</reference>
<dbReference type="SUPFAM" id="SSF53822">
    <property type="entry name" value="Periplasmic binding protein-like I"/>
    <property type="match status" value="1"/>
</dbReference>
<dbReference type="PROSITE" id="PS51257">
    <property type="entry name" value="PROKAR_LIPOPROTEIN"/>
    <property type="match status" value="1"/>
</dbReference>
<name>A0A1H6DG83_9ACTN</name>
<proteinExistence type="inferred from homology"/>
<sequence length="454" mass="48401">MKPQRTLAALVAVALLATACGRGGSGGEEEAPAASAAAADFGDLKGVCGPGKPAGSPAQGVTATEINVGVFTDQGFDKRPDYTTAAKVFTSWCNEAGGVNGRRVVANTRDSRLMEVRQRMLESCREDFFIVGGASALDGMGVRDRLNCLLPEFPATTTQAENNGSDLQISQWGGSSYSRYTGYFTWLLKEAYPGSAKAVGSLVGDSPVTKVLAEQVKETLEGVGGRFAYSDLYPVSGLADWTPYAQAIKSRNVRGLVFYGNLTELAKLELALTNIGYRLDWIDANAYSYGPAFLKLAGRAIGFQNNLADLGGIHPLENAAANPATRRLIDLFEKYAPGAQVTLGTIRSFSAFLLFAKAAAACGNDLTRRCVFEAGRRETAWTAGGLQAPVDLSKPDAPLDCFNVERATPQGWRPADFRPNKGAFRCGAPAYRLTRSYIKPVTLADVGKTMADLK</sequence>